<reference evidence="2 3" key="1">
    <citation type="submission" date="2020-08" db="EMBL/GenBank/DDBJ databases">
        <title>Genome public.</title>
        <authorList>
            <person name="Liu C."/>
            <person name="Sun Q."/>
        </authorList>
    </citation>
    <scope>NUCLEOTIDE SEQUENCE [LARGE SCALE GENOMIC DNA]</scope>
    <source>
        <strain evidence="2 3">BX4</strain>
    </source>
</reference>
<evidence type="ECO:0000256" key="1">
    <source>
        <dbReference type="SAM" id="Phobius"/>
    </source>
</evidence>
<organism evidence="2 3">
    <name type="scientific">Eubacterium segne</name>
    <dbReference type="NCBI Taxonomy" id="2763045"/>
    <lineage>
        <taxon>Bacteria</taxon>
        <taxon>Bacillati</taxon>
        <taxon>Bacillota</taxon>
        <taxon>Clostridia</taxon>
        <taxon>Eubacteriales</taxon>
        <taxon>Eubacteriaceae</taxon>
        <taxon>Eubacterium</taxon>
    </lineage>
</organism>
<name>A0ABR7F4M3_9FIRM</name>
<gene>
    <name evidence="2" type="ORF">H8S00_11300</name>
</gene>
<keyword evidence="1" id="KW-1133">Transmembrane helix</keyword>
<evidence type="ECO:0000313" key="3">
    <source>
        <dbReference type="Proteomes" id="UP000597877"/>
    </source>
</evidence>
<dbReference type="Pfam" id="PF10825">
    <property type="entry name" value="DUF2752"/>
    <property type="match status" value="1"/>
</dbReference>
<comment type="caution">
    <text evidence="2">The sequence shown here is derived from an EMBL/GenBank/DDBJ whole genome shotgun (WGS) entry which is preliminary data.</text>
</comment>
<keyword evidence="1" id="KW-0472">Membrane</keyword>
<accession>A0ABR7F4M3</accession>
<keyword evidence="3" id="KW-1185">Reference proteome</keyword>
<keyword evidence="1" id="KW-0812">Transmembrane</keyword>
<proteinExistence type="predicted"/>
<dbReference type="Proteomes" id="UP000597877">
    <property type="component" value="Unassembled WGS sequence"/>
</dbReference>
<feature type="transmembrane region" description="Helical" evidence="1">
    <location>
        <begin position="64"/>
        <end position="82"/>
    </location>
</feature>
<dbReference type="InterPro" id="IPR021215">
    <property type="entry name" value="DUF2752"/>
</dbReference>
<dbReference type="RefSeq" id="WP_186840584.1">
    <property type="nucleotide sequence ID" value="NZ_JACOOZ010000008.1"/>
</dbReference>
<protein>
    <submittedName>
        <fullName evidence="2">DUF2752 domain-containing protein</fullName>
    </submittedName>
</protein>
<sequence length="133" mass="15428">MKKDNKLKKQRIIIAIVFIIIIGYVGVYLKGVPCIIKYFTGVSCLGCGMTRAWLAALKLDFSMAFYYHPLFFMPVVILIIILNRKRLKPKALSGIIWTVLILFGIVYIYRMFTPNGIVAFQPEKWLLYKIFNK</sequence>
<feature type="transmembrane region" description="Helical" evidence="1">
    <location>
        <begin position="94"/>
        <end position="112"/>
    </location>
</feature>
<feature type="transmembrane region" description="Helical" evidence="1">
    <location>
        <begin position="12"/>
        <end position="29"/>
    </location>
</feature>
<evidence type="ECO:0000313" key="2">
    <source>
        <dbReference type="EMBL" id="MBC5668555.1"/>
    </source>
</evidence>
<dbReference type="EMBL" id="JACOOZ010000008">
    <property type="protein sequence ID" value="MBC5668555.1"/>
    <property type="molecule type" value="Genomic_DNA"/>
</dbReference>